<keyword evidence="3" id="KW-1185">Reference proteome</keyword>
<accession>A0ABV0KSU6</accession>
<dbReference type="Pfam" id="PF02738">
    <property type="entry name" value="MoCoBD_1"/>
    <property type="match status" value="1"/>
</dbReference>
<protein>
    <submittedName>
        <fullName evidence="2">Xanthine dehydrogenase family protein molybdopterin-binding subunit</fullName>
    </submittedName>
</protein>
<dbReference type="Pfam" id="PF01315">
    <property type="entry name" value="Ald_Xan_dh_C"/>
    <property type="match status" value="1"/>
</dbReference>
<organism evidence="2 3">
    <name type="scientific">Stenomitos frigidus AS-A4</name>
    <dbReference type="NCBI Taxonomy" id="2933935"/>
    <lineage>
        <taxon>Bacteria</taxon>
        <taxon>Bacillati</taxon>
        <taxon>Cyanobacteriota</taxon>
        <taxon>Cyanophyceae</taxon>
        <taxon>Leptolyngbyales</taxon>
        <taxon>Leptolyngbyaceae</taxon>
        <taxon>Stenomitos</taxon>
    </lineage>
</organism>
<feature type="domain" description="Aldehyde oxidase/xanthine dehydrogenase a/b hammerhead" evidence="1">
    <location>
        <begin position="23"/>
        <end position="138"/>
    </location>
</feature>
<name>A0ABV0KSU6_9CYAN</name>
<dbReference type="InterPro" id="IPR000674">
    <property type="entry name" value="Ald_Oxase/Xan_DH_a/b"/>
</dbReference>
<reference evidence="2 3" key="1">
    <citation type="submission" date="2022-04" db="EMBL/GenBank/DDBJ databases">
        <title>Positive selection, recombination, and allopatry shape intraspecific diversity of widespread and dominant cyanobacteria.</title>
        <authorList>
            <person name="Wei J."/>
            <person name="Shu W."/>
            <person name="Hu C."/>
        </authorList>
    </citation>
    <scope>NUCLEOTIDE SEQUENCE [LARGE SCALE GENOMIC DNA]</scope>
    <source>
        <strain evidence="2 3">AS-A4</strain>
    </source>
</reference>
<dbReference type="Gene3D" id="3.30.365.10">
    <property type="entry name" value="Aldehyde oxidase/xanthine dehydrogenase, molybdopterin binding domain"/>
    <property type="match status" value="4"/>
</dbReference>
<dbReference type="SMART" id="SM01008">
    <property type="entry name" value="Ald_Xan_dh_C"/>
    <property type="match status" value="1"/>
</dbReference>
<dbReference type="Proteomes" id="UP001476950">
    <property type="component" value="Unassembled WGS sequence"/>
</dbReference>
<dbReference type="SUPFAM" id="SSF54665">
    <property type="entry name" value="CO dehydrogenase molybdoprotein N-domain-like"/>
    <property type="match status" value="1"/>
</dbReference>
<dbReference type="InterPro" id="IPR046867">
    <property type="entry name" value="AldOxase/xan_DH_MoCoBD2"/>
</dbReference>
<evidence type="ECO:0000313" key="3">
    <source>
        <dbReference type="Proteomes" id="UP001476950"/>
    </source>
</evidence>
<dbReference type="SUPFAM" id="SSF56003">
    <property type="entry name" value="Molybdenum cofactor-binding domain"/>
    <property type="match status" value="1"/>
</dbReference>
<dbReference type="InterPro" id="IPR036856">
    <property type="entry name" value="Ald_Oxase/Xan_DH_a/b_sf"/>
</dbReference>
<dbReference type="PANTHER" id="PTHR11908:SF153">
    <property type="entry name" value="DEHYDROGENASE"/>
    <property type="match status" value="1"/>
</dbReference>
<dbReference type="RefSeq" id="WP_190452006.1">
    <property type="nucleotide sequence ID" value="NZ_JAMPLM010000053.1"/>
</dbReference>
<sequence>MSQGKDAAVGKPMDRVDGRLKVTGAARYSAEFEVPDLVHAVLVMSTIAKGRIRQIDTQASERAPGVLRVITHLNAPKLTFDKPEQRALIDPKVGKHFPIFQSDTIYFNSQPIAVVVADTLERAQYAASLVQVRYEEQTPATTVEAAMAQAFPPTESSQGGRHADVVRGNPDALASAEVRVEGSYTIPIEHHNPMEPHATIATWQGDKLTLYDKTQWVYNTRKHVALTFGMPEENVRVISPFVGGGFGSGLRSWPHVTVAAIAARQVKRPVKLVLTRQQMYTSVGFRPYTVQRVALGASKDGKLTAIVHEATAGTSMYEEYTEATLDATRMLYACPNLVTRYRLVRLNTNTPTFMRGPGEISGVYALECGLDELAYTLKLDPIELRMRNYAEVNPEDGLPWSSKFLKECYQVGAEKFGWSRRNPQARSMRDGRYLVGMGMATATYPMFRLRAVAKARLLADGTAVVQSAGSDIGTGTYVIMTQIAADALGLPPERVRFELGDTDFPYSPVQGGSMLTASLGSAVQAACLAVREQALSLASTQPNSLLSNAKANEVGVEDGRLFLKQDASKGESYTDILKRANRDYIETEKDSEPGDEKQRFSIHSFGAHFAEVHIDPDFGLVRVSRVVSVCDIGRVINTKTASSQVSGAVVGGIGKALMEYTQMDSRNGRFINANFGEYHVPVNADVTAIETYFVGEPDLKANPLGARGVGEVGIVGVSAAIANAIFHATGKRIRDLPITPDKLL</sequence>
<evidence type="ECO:0000259" key="1">
    <source>
        <dbReference type="SMART" id="SM01008"/>
    </source>
</evidence>
<gene>
    <name evidence="2" type="ORF">NDI38_27435</name>
</gene>
<dbReference type="Pfam" id="PF20256">
    <property type="entry name" value="MoCoBD_2"/>
    <property type="match status" value="1"/>
</dbReference>
<dbReference type="PANTHER" id="PTHR11908">
    <property type="entry name" value="XANTHINE DEHYDROGENASE"/>
    <property type="match status" value="1"/>
</dbReference>
<dbReference type="InterPro" id="IPR008274">
    <property type="entry name" value="AldOxase/xan_DH_MoCoBD1"/>
</dbReference>
<evidence type="ECO:0000313" key="2">
    <source>
        <dbReference type="EMBL" id="MEP1062113.1"/>
    </source>
</evidence>
<dbReference type="InterPro" id="IPR016208">
    <property type="entry name" value="Ald_Oxase/xanthine_DH-like"/>
</dbReference>
<dbReference type="Gene3D" id="3.90.1170.50">
    <property type="entry name" value="Aldehyde oxidase/xanthine dehydrogenase, a/b hammerhead"/>
    <property type="match status" value="1"/>
</dbReference>
<proteinExistence type="predicted"/>
<comment type="caution">
    <text evidence="2">The sequence shown here is derived from an EMBL/GenBank/DDBJ whole genome shotgun (WGS) entry which is preliminary data.</text>
</comment>
<dbReference type="InterPro" id="IPR037165">
    <property type="entry name" value="AldOxase/xan_DH_Mopterin-bd_sf"/>
</dbReference>
<dbReference type="EMBL" id="JAMPLM010000053">
    <property type="protein sequence ID" value="MEP1062113.1"/>
    <property type="molecule type" value="Genomic_DNA"/>
</dbReference>